<evidence type="ECO:0000313" key="5">
    <source>
        <dbReference type="Proteomes" id="UP000664859"/>
    </source>
</evidence>
<proteinExistence type="predicted"/>
<accession>A0A836CC29</accession>
<feature type="region of interest" description="Disordered" evidence="1">
    <location>
        <begin position="272"/>
        <end position="294"/>
    </location>
</feature>
<keyword evidence="3" id="KW-0732">Signal</keyword>
<dbReference type="Proteomes" id="UP000664859">
    <property type="component" value="Unassembled WGS sequence"/>
</dbReference>
<keyword evidence="2" id="KW-1133">Transmembrane helix</keyword>
<dbReference type="OrthoDB" id="10394691at2759"/>
<feature type="chain" id="PRO_5032352619" evidence="3">
    <location>
        <begin position="20"/>
        <end position="349"/>
    </location>
</feature>
<evidence type="ECO:0000256" key="2">
    <source>
        <dbReference type="SAM" id="Phobius"/>
    </source>
</evidence>
<dbReference type="AlphaFoldDB" id="A0A836CC29"/>
<name>A0A836CC29_9STRA</name>
<feature type="transmembrane region" description="Helical" evidence="2">
    <location>
        <begin position="165"/>
        <end position="183"/>
    </location>
</feature>
<organism evidence="4 5">
    <name type="scientific">Tribonema minus</name>
    <dbReference type="NCBI Taxonomy" id="303371"/>
    <lineage>
        <taxon>Eukaryota</taxon>
        <taxon>Sar</taxon>
        <taxon>Stramenopiles</taxon>
        <taxon>Ochrophyta</taxon>
        <taxon>PX clade</taxon>
        <taxon>Xanthophyceae</taxon>
        <taxon>Tribonematales</taxon>
        <taxon>Tribonemataceae</taxon>
        <taxon>Tribonema</taxon>
    </lineage>
</organism>
<comment type="caution">
    <text evidence="4">The sequence shown here is derived from an EMBL/GenBank/DDBJ whole genome shotgun (WGS) entry which is preliminary data.</text>
</comment>
<feature type="transmembrane region" description="Helical" evidence="2">
    <location>
        <begin position="132"/>
        <end position="153"/>
    </location>
</feature>
<evidence type="ECO:0000256" key="3">
    <source>
        <dbReference type="SAM" id="SignalP"/>
    </source>
</evidence>
<sequence length="349" mass="37880">MKAQACSVVASLVLHRCCAFHIVTQHQRAVHAPHAQHERSRACAPLLQSGSDNSSEAKNVESEKGIYGYDLEVVKRERAEHIDGRIFGGSTSPVSLSLVEVDVHDSSAVLLLLCLLRLRLQAPFRGTRLQIIAITAALAVICGATSVLGLVGVDSARELTERLSLPNPLLDAGVLAVAWYIYVEDVKVKRMRLREIDAVYQRELKGITLPGNRAGRRAAQVKEEKGKKKGKRSKKGGALAAVEAEPATSQPQVLHLCIKCLTQTHAARHNGTQAAAVAPENDSSNVDESKPGSMLDGWKQALKDVNQQSYAQALAMNSMLEEKGILTPLQRPQEQASLMPHLCLPNIHT</sequence>
<evidence type="ECO:0000256" key="1">
    <source>
        <dbReference type="SAM" id="MobiDB-lite"/>
    </source>
</evidence>
<reference evidence="4" key="1">
    <citation type="submission" date="2021-02" db="EMBL/GenBank/DDBJ databases">
        <title>First Annotated Genome of the Yellow-green Alga Tribonema minus.</title>
        <authorList>
            <person name="Mahan K.M."/>
        </authorList>
    </citation>
    <scope>NUCLEOTIDE SEQUENCE</scope>
    <source>
        <strain evidence="4">UTEX B ZZ1240</strain>
    </source>
</reference>
<evidence type="ECO:0000313" key="4">
    <source>
        <dbReference type="EMBL" id="KAG5179603.1"/>
    </source>
</evidence>
<dbReference type="EMBL" id="JAFCMP010000446">
    <property type="protein sequence ID" value="KAG5179603.1"/>
    <property type="molecule type" value="Genomic_DNA"/>
</dbReference>
<keyword evidence="5" id="KW-1185">Reference proteome</keyword>
<keyword evidence="2" id="KW-0812">Transmembrane</keyword>
<gene>
    <name evidence="4" type="ORF">JKP88DRAFT_264153</name>
</gene>
<feature type="signal peptide" evidence="3">
    <location>
        <begin position="1"/>
        <end position="19"/>
    </location>
</feature>
<feature type="region of interest" description="Disordered" evidence="1">
    <location>
        <begin position="215"/>
        <end position="244"/>
    </location>
</feature>
<protein>
    <submittedName>
        <fullName evidence="4">Uncharacterized protein</fullName>
    </submittedName>
</protein>
<keyword evidence="2" id="KW-0472">Membrane</keyword>